<feature type="transmembrane region" description="Helical" evidence="7">
    <location>
        <begin position="7"/>
        <end position="26"/>
    </location>
</feature>
<keyword evidence="6 7" id="KW-0472">Membrane</keyword>
<dbReference type="InterPro" id="IPR035906">
    <property type="entry name" value="MetI-like_sf"/>
</dbReference>
<dbReference type="STRING" id="32024.GCA_000788295_00669"/>
<dbReference type="PROSITE" id="PS50928">
    <property type="entry name" value="ABC_TM1"/>
    <property type="match status" value="1"/>
</dbReference>
<keyword evidence="9" id="KW-1185">Reference proteome</keyword>
<evidence type="ECO:0000256" key="2">
    <source>
        <dbReference type="ARBA" id="ARBA00022448"/>
    </source>
</evidence>
<dbReference type="CDD" id="cd06261">
    <property type="entry name" value="TM_PBP2"/>
    <property type="match status" value="1"/>
</dbReference>
<evidence type="ECO:0000256" key="3">
    <source>
        <dbReference type="ARBA" id="ARBA00022475"/>
    </source>
</evidence>
<evidence type="ECO:0000256" key="7">
    <source>
        <dbReference type="RuleBase" id="RU363032"/>
    </source>
</evidence>
<feature type="transmembrane region" description="Helical" evidence="7">
    <location>
        <begin position="229"/>
        <end position="250"/>
    </location>
</feature>
<comment type="subcellular location">
    <subcellularLocation>
        <location evidence="1 7">Cell membrane</location>
        <topology evidence="1 7">Multi-pass membrane protein</topology>
    </subcellularLocation>
</comment>
<protein>
    <submittedName>
        <fullName evidence="8">Nickel transporter permease NikC</fullName>
    </submittedName>
</protein>
<name>A0A381DI89_9BACT</name>
<dbReference type="OrthoDB" id="9783218at2"/>
<dbReference type="NCBIfam" id="NF007738">
    <property type="entry name" value="PRK10417.1"/>
    <property type="match status" value="1"/>
</dbReference>
<dbReference type="PANTHER" id="PTHR43386">
    <property type="entry name" value="OLIGOPEPTIDE TRANSPORT SYSTEM PERMEASE PROTEIN APPC"/>
    <property type="match status" value="1"/>
</dbReference>
<dbReference type="AlphaFoldDB" id="A0A381DI89"/>
<dbReference type="InterPro" id="IPR050366">
    <property type="entry name" value="BP-dependent_transpt_permease"/>
</dbReference>
<dbReference type="Gene3D" id="1.10.3720.10">
    <property type="entry name" value="MetI-like"/>
    <property type="match status" value="1"/>
</dbReference>
<dbReference type="GO" id="GO:0071916">
    <property type="term" value="F:dipeptide transmembrane transporter activity"/>
    <property type="evidence" value="ECO:0007669"/>
    <property type="project" value="TreeGrafter"/>
</dbReference>
<keyword evidence="4 7" id="KW-0812">Transmembrane</keyword>
<dbReference type="Proteomes" id="UP000254920">
    <property type="component" value="Unassembled WGS sequence"/>
</dbReference>
<keyword evidence="5 7" id="KW-1133">Transmembrane helix</keyword>
<proteinExistence type="inferred from homology"/>
<keyword evidence="3" id="KW-1003">Cell membrane</keyword>
<sequence length="271" mass="30019">MKIIHYITIFLAIFIIFIMFFGLYLAPHDPNLVDLSLKFAPISKDHLLGCDHLGRDQFSRLIAGSSLSLKSAFITLFFILALGIIIGGLSGFVGGKIDNLLMRICDMFLSFPTVVLALFLVGILGTGLTNVIIAIALTHWAWYARIIRSLVLSLKSKEYVLISKISGASITQNFSKNMIKPIISQCFVLATLDIGHIMLHISGLSFLGLGVKAPTPEWGIMISDAKEYIFSHSELILYPGLALFITVFVFNMLGDMLRDRLDVSVEIHEKP</sequence>
<dbReference type="SUPFAM" id="SSF161098">
    <property type="entry name" value="MetI-like"/>
    <property type="match status" value="1"/>
</dbReference>
<accession>A0A381DI89</accession>
<dbReference type="EMBL" id="UFVD01000001">
    <property type="protein sequence ID" value="SUX10355.1"/>
    <property type="molecule type" value="Genomic_DNA"/>
</dbReference>
<evidence type="ECO:0000256" key="4">
    <source>
        <dbReference type="ARBA" id="ARBA00022692"/>
    </source>
</evidence>
<keyword evidence="2 7" id="KW-0813">Transport</keyword>
<dbReference type="GeneID" id="93090984"/>
<gene>
    <name evidence="8" type="primary">nikC</name>
    <name evidence="8" type="ORF">NCTC12475_00544</name>
</gene>
<comment type="similarity">
    <text evidence="7">Belongs to the binding-protein-dependent transport system permease family.</text>
</comment>
<feature type="transmembrane region" description="Helical" evidence="7">
    <location>
        <begin position="72"/>
        <end position="95"/>
    </location>
</feature>
<dbReference type="RefSeq" id="WP_089182776.1">
    <property type="nucleotide sequence ID" value="NZ_CP043427.1"/>
</dbReference>
<dbReference type="GO" id="GO:0005886">
    <property type="term" value="C:plasma membrane"/>
    <property type="evidence" value="ECO:0007669"/>
    <property type="project" value="UniProtKB-SubCell"/>
</dbReference>
<organism evidence="8 9">
    <name type="scientific">Campylobacter sputorum subsp. sputorum</name>
    <dbReference type="NCBI Taxonomy" id="32024"/>
    <lineage>
        <taxon>Bacteria</taxon>
        <taxon>Pseudomonadati</taxon>
        <taxon>Campylobacterota</taxon>
        <taxon>Epsilonproteobacteria</taxon>
        <taxon>Campylobacterales</taxon>
        <taxon>Campylobacteraceae</taxon>
        <taxon>Campylobacter</taxon>
    </lineage>
</organism>
<evidence type="ECO:0000313" key="8">
    <source>
        <dbReference type="EMBL" id="SUX10355.1"/>
    </source>
</evidence>
<evidence type="ECO:0000256" key="1">
    <source>
        <dbReference type="ARBA" id="ARBA00004651"/>
    </source>
</evidence>
<reference evidence="8 9" key="1">
    <citation type="submission" date="2018-06" db="EMBL/GenBank/DDBJ databases">
        <authorList>
            <consortium name="Pathogen Informatics"/>
            <person name="Doyle S."/>
        </authorList>
    </citation>
    <scope>NUCLEOTIDE SEQUENCE [LARGE SCALE GENOMIC DNA]</scope>
    <source>
        <strain evidence="8 9">NCTC12475</strain>
    </source>
</reference>
<evidence type="ECO:0000256" key="5">
    <source>
        <dbReference type="ARBA" id="ARBA00022989"/>
    </source>
</evidence>
<feature type="transmembrane region" description="Helical" evidence="7">
    <location>
        <begin position="186"/>
        <end position="209"/>
    </location>
</feature>
<evidence type="ECO:0000313" key="9">
    <source>
        <dbReference type="Proteomes" id="UP000254920"/>
    </source>
</evidence>
<dbReference type="InterPro" id="IPR000515">
    <property type="entry name" value="MetI-like"/>
</dbReference>
<dbReference type="Pfam" id="PF00528">
    <property type="entry name" value="BPD_transp_1"/>
    <property type="match status" value="1"/>
</dbReference>
<evidence type="ECO:0000256" key="6">
    <source>
        <dbReference type="ARBA" id="ARBA00023136"/>
    </source>
</evidence>
<dbReference type="PANTHER" id="PTHR43386:SF1">
    <property type="entry name" value="D,D-DIPEPTIDE TRANSPORT SYSTEM PERMEASE PROTEIN DDPC-RELATED"/>
    <property type="match status" value="1"/>
</dbReference>